<feature type="region of interest" description="Disordered" evidence="1">
    <location>
        <begin position="1"/>
        <end position="70"/>
    </location>
</feature>
<keyword evidence="2" id="KW-0812">Transmembrane</keyword>
<keyword evidence="2" id="KW-0472">Membrane</keyword>
<dbReference type="Proteomes" id="UP001168877">
    <property type="component" value="Unassembled WGS sequence"/>
</dbReference>
<dbReference type="AlphaFoldDB" id="A0AA39REU7"/>
<name>A0AA39REU7_ACESA</name>
<evidence type="ECO:0000256" key="2">
    <source>
        <dbReference type="SAM" id="Phobius"/>
    </source>
</evidence>
<reference evidence="3" key="1">
    <citation type="journal article" date="2022" name="Plant J.">
        <title>Strategies of tolerance reflected in two North American maple genomes.</title>
        <authorList>
            <person name="McEvoy S.L."/>
            <person name="Sezen U.U."/>
            <person name="Trouern-Trend A."/>
            <person name="McMahon S.M."/>
            <person name="Schaberg P.G."/>
            <person name="Yang J."/>
            <person name="Wegrzyn J.L."/>
            <person name="Swenson N.G."/>
        </authorList>
    </citation>
    <scope>NUCLEOTIDE SEQUENCE</scope>
    <source>
        <strain evidence="3">NS2018</strain>
    </source>
</reference>
<reference evidence="3" key="2">
    <citation type="submission" date="2023-06" db="EMBL/GenBank/DDBJ databases">
        <authorList>
            <person name="Swenson N.G."/>
            <person name="Wegrzyn J.L."/>
            <person name="Mcevoy S.L."/>
        </authorList>
    </citation>
    <scope>NUCLEOTIDE SEQUENCE</scope>
    <source>
        <strain evidence="3">NS2018</strain>
        <tissue evidence="3">Leaf</tissue>
    </source>
</reference>
<proteinExistence type="predicted"/>
<accession>A0AA39REU7</accession>
<keyword evidence="4" id="KW-1185">Reference proteome</keyword>
<evidence type="ECO:0000313" key="4">
    <source>
        <dbReference type="Proteomes" id="UP001168877"/>
    </source>
</evidence>
<sequence>MITVARKGLKRVKRQLSGMRSSSDGAPRQQRLTTTTRKGLDRVKRQLSRLRRSSDGDSPSLPVHTPRHPEPNEIAKAQICELMTNIPCSILNGEMCNEFCWSELRAASGLCVLIYWVLSVSASSIVIKKSLIFKL</sequence>
<evidence type="ECO:0000256" key="1">
    <source>
        <dbReference type="SAM" id="MobiDB-lite"/>
    </source>
</evidence>
<keyword evidence="2" id="KW-1133">Transmembrane helix</keyword>
<gene>
    <name evidence="3" type="ORF">LWI29_033399</name>
</gene>
<comment type="caution">
    <text evidence="3">The sequence shown here is derived from an EMBL/GenBank/DDBJ whole genome shotgun (WGS) entry which is preliminary data.</text>
</comment>
<protein>
    <submittedName>
        <fullName evidence="3">Uncharacterized protein</fullName>
    </submittedName>
</protein>
<feature type="transmembrane region" description="Helical" evidence="2">
    <location>
        <begin position="106"/>
        <end position="127"/>
    </location>
</feature>
<feature type="compositionally biased region" description="Polar residues" evidence="1">
    <location>
        <begin position="18"/>
        <end position="37"/>
    </location>
</feature>
<evidence type="ECO:0000313" key="3">
    <source>
        <dbReference type="EMBL" id="KAK0572553.1"/>
    </source>
</evidence>
<dbReference type="EMBL" id="JAUESC010000388">
    <property type="protein sequence ID" value="KAK0572553.1"/>
    <property type="molecule type" value="Genomic_DNA"/>
</dbReference>
<organism evidence="3 4">
    <name type="scientific">Acer saccharum</name>
    <name type="common">Sugar maple</name>
    <dbReference type="NCBI Taxonomy" id="4024"/>
    <lineage>
        <taxon>Eukaryota</taxon>
        <taxon>Viridiplantae</taxon>
        <taxon>Streptophyta</taxon>
        <taxon>Embryophyta</taxon>
        <taxon>Tracheophyta</taxon>
        <taxon>Spermatophyta</taxon>
        <taxon>Magnoliopsida</taxon>
        <taxon>eudicotyledons</taxon>
        <taxon>Gunneridae</taxon>
        <taxon>Pentapetalae</taxon>
        <taxon>rosids</taxon>
        <taxon>malvids</taxon>
        <taxon>Sapindales</taxon>
        <taxon>Sapindaceae</taxon>
        <taxon>Hippocastanoideae</taxon>
        <taxon>Acereae</taxon>
        <taxon>Acer</taxon>
    </lineage>
</organism>